<evidence type="ECO:0000256" key="4">
    <source>
        <dbReference type="ARBA" id="ARBA00022475"/>
    </source>
</evidence>
<evidence type="ECO:0000256" key="11">
    <source>
        <dbReference type="SAM" id="SignalP"/>
    </source>
</evidence>
<evidence type="ECO:0000313" key="13">
    <source>
        <dbReference type="EMBL" id="VDC51913.1"/>
    </source>
</evidence>
<keyword evidence="5" id="KW-0997">Cell inner membrane</keyword>
<dbReference type="RefSeq" id="WP_154726788.1">
    <property type="nucleotide sequence ID" value="NZ_UXHF01000090.1"/>
</dbReference>
<evidence type="ECO:0000256" key="3">
    <source>
        <dbReference type="ARBA" id="ARBA00022448"/>
    </source>
</evidence>
<keyword evidence="6" id="KW-0812">Transmembrane</keyword>
<comment type="subcellular location">
    <subcellularLocation>
        <location evidence="1">Cell inner membrane</location>
        <topology evidence="1">Single-pass membrane protein</topology>
        <orientation evidence="1">Periplasmic side</orientation>
    </subcellularLocation>
</comment>
<dbReference type="PANTHER" id="PTHR33446:SF14">
    <property type="entry name" value="PROTEIN TONB"/>
    <property type="match status" value="1"/>
</dbReference>
<dbReference type="AlphaFoldDB" id="A0A7Z8Y6X6"/>
<protein>
    <recommendedName>
        <fullName evidence="12">TonB C-terminal domain-containing protein</fullName>
    </recommendedName>
</protein>
<dbReference type="InterPro" id="IPR006260">
    <property type="entry name" value="TonB/TolA_C"/>
</dbReference>
<comment type="similarity">
    <text evidence="2">Belongs to the TonB family.</text>
</comment>
<evidence type="ECO:0000256" key="5">
    <source>
        <dbReference type="ARBA" id="ARBA00022519"/>
    </source>
</evidence>
<evidence type="ECO:0000256" key="7">
    <source>
        <dbReference type="ARBA" id="ARBA00022927"/>
    </source>
</evidence>
<dbReference type="PANTHER" id="PTHR33446">
    <property type="entry name" value="PROTEIN TONB-RELATED"/>
    <property type="match status" value="1"/>
</dbReference>
<evidence type="ECO:0000256" key="2">
    <source>
        <dbReference type="ARBA" id="ARBA00006555"/>
    </source>
</evidence>
<evidence type="ECO:0000256" key="10">
    <source>
        <dbReference type="SAM" id="MobiDB-lite"/>
    </source>
</evidence>
<keyword evidence="3" id="KW-0813">Transport</keyword>
<dbReference type="Gene3D" id="3.30.2420.10">
    <property type="entry name" value="TonB"/>
    <property type="match status" value="2"/>
</dbReference>
<keyword evidence="7" id="KW-0653">Protein transport</keyword>
<dbReference type="GO" id="GO:0015031">
    <property type="term" value="P:protein transport"/>
    <property type="evidence" value="ECO:0007669"/>
    <property type="project" value="UniProtKB-KW"/>
</dbReference>
<dbReference type="InterPro" id="IPR051045">
    <property type="entry name" value="TonB-dependent_transducer"/>
</dbReference>
<feature type="region of interest" description="Disordered" evidence="10">
    <location>
        <begin position="21"/>
        <end position="42"/>
    </location>
</feature>
<organism evidence="13 14">
    <name type="scientific">Brevundimonas mediterranea</name>
    <dbReference type="NCBI Taxonomy" id="74329"/>
    <lineage>
        <taxon>Bacteria</taxon>
        <taxon>Pseudomonadati</taxon>
        <taxon>Pseudomonadota</taxon>
        <taxon>Alphaproteobacteria</taxon>
        <taxon>Caulobacterales</taxon>
        <taxon>Caulobacteraceae</taxon>
        <taxon>Brevundimonas</taxon>
    </lineage>
</organism>
<feature type="region of interest" description="Disordered" evidence="10">
    <location>
        <begin position="201"/>
        <end position="220"/>
    </location>
</feature>
<proteinExistence type="inferred from homology"/>
<feature type="compositionally biased region" description="Basic and acidic residues" evidence="10">
    <location>
        <begin position="201"/>
        <end position="210"/>
    </location>
</feature>
<dbReference type="SUPFAM" id="SSF74653">
    <property type="entry name" value="TolA/TonB C-terminal domain"/>
    <property type="match status" value="2"/>
</dbReference>
<dbReference type="Pfam" id="PF03544">
    <property type="entry name" value="TonB_C"/>
    <property type="match status" value="1"/>
</dbReference>
<evidence type="ECO:0000256" key="1">
    <source>
        <dbReference type="ARBA" id="ARBA00004383"/>
    </source>
</evidence>
<accession>A0A7Z8Y6X6</accession>
<evidence type="ECO:0000259" key="12">
    <source>
        <dbReference type="PROSITE" id="PS52015"/>
    </source>
</evidence>
<dbReference type="GO" id="GO:0055085">
    <property type="term" value="P:transmembrane transport"/>
    <property type="evidence" value="ECO:0007669"/>
    <property type="project" value="InterPro"/>
</dbReference>
<feature type="chain" id="PRO_5031536741" description="TonB C-terminal domain-containing protein" evidence="11">
    <location>
        <begin position="25"/>
        <end position="395"/>
    </location>
</feature>
<evidence type="ECO:0000313" key="14">
    <source>
        <dbReference type="Proteomes" id="UP000289220"/>
    </source>
</evidence>
<keyword evidence="8" id="KW-1133">Transmembrane helix</keyword>
<feature type="signal peptide" evidence="11">
    <location>
        <begin position="1"/>
        <end position="24"/>
    </location>
</feature>
<dbReference type="Proteomes" id="UP000289220">
    <property type="component" value="Unassembled WGS sequence"/>
</dbReference>
<keyword evidence="11" id="KW-0732">Signal</keyword>
<dbReference type="NCBIfam" id="TIGR01352">
    <property type="entry name" value="tonB_Cterm"/>
    <property type="match status" value="2"/>
</dbReference>
<dbReference type="EMBL" id="UXHF01000090">
    <property type="protein sequence ID" value="VDC51913.1"/>
    <property type="molecule type" value="Genomic_DNA"/>
</dbReference>
<evidence type="ECO:0000256" key="9">
    <source>
        <dbReference type="ARBA" id="ARBA00023136"/>
    </source>
</evidence>
<dbReference type="InterPro" id="IPR037682">
    <property type="entry name" value="TonB_C"/>
</dbReference>
<name>A0A7Z8Y6X6_9CAUL</name>
<reference evidence="13 14" key="1">
    <citation type="submission" date="2018-11" db="EMBL/GenBank/DDBJ databases">
        <authorList>
            <person name="Peiro R."/>
            <person name="Begona"/>
            <person name="Cbmso G."/>
            <person name="Lopez M."/>
            <person name="Gonzalez S."/>
            <person name="Sacristan E."/>
            <person name="Castillo E."/>
        </authorList>
    </citation>
    <scope>NUCLEOTIDE SEQUENCE [LARGE SCALE GENOMIC DNA]</scope>
    <source>
        <strain evidence="13">Brev_genome</strain>
    </source>
</reference>
<keyword evidence="9" id="KW-0472">Membrane</keyword>
<comment type="caution">
    <text evidence="13">The sequence shown here is derived from an EMBL/GenBank/DDBJ whole genome shotgun (WGS) entry which is preliminary data.</text>
</comment>
<dbReference type="PROSITE" id="PS52015">
    <property type="entry name" value="TONB_CTD"/>
    <property type="match status" value="1"/>
</dbReference>
<sequence>MRALQTALCILAAGAVTTAGSAKADPRLQDAGPPPPTPSPISVRPAVLIGPAPSVETTILQLPQAEATCEGLAVQPLYADDLPAQQAARRGMSDAETILAFSVASDGRTVDIRPADAAPAAFDTLQAGLAAWRFPAQARKDCRLTIRWRSVRLDEAEVPDLLNYFAVTRTTGALRDAVAKRLGGQGADCGDRFGGRRPDTVVFPDFEKGRKPPPGGRSWSVTRWNIDADGRATDVETLGSSGDVDLDSEARRAAAETRMQPGPARTGCVYNLYRSGGTLAAPPLTPEDQREDPLQQCPPAVADRFAVRANPVFPTVFNERSIEGWALIRFDIAPWGQIGNVSVIEAQPAAAFGVDALRLVQSSQATPGFEAGVRCVVPVRYKLQDETAAPDVDQN</sequence>
<feature type="domain" description="TonB C-terminal" evidence="12">
    <location>
        <begin position="298"/>
        <end position="390"/>
    </location>
</feature>
<evidence type="ECO:0000256" key="8">
    <source>
        <dbReference type="ARBA" id="ARBA00022989"/>
    </source>
</evidence>
<keyword evidence="4" id="KW-1003">Cell membrane</keyword>
<keyword evidence="14" id="KW-1185">Reference proteome</keyword>
<gene>
    <name evidence="13" type="ORF">BREV_BREV_03025</name>
</gene>
<evidence type="ECO:0000256" key="6">
    <source>
        <dbReference type="ARBA" id="ARBA00022692"/>
    </source>
</evidence>
<dbReference type="GO" id="GO:0005886">
    <property type="term" value="C:plasma membrane"/>
    <property type="evidence" value="ECO:0007669"/>
    <property type="project" value="UniProtKB-SubCell"/>
</dbReference>